<accession>A0AAD7J2L6</accession>
<dbReference type="AlphaFoldDB" id="A0AAD7J2L6"/>
<sequence length="434" mass="48443">MVSTVDEICFITRSDDIIVPILSLPPEITSEIFVWCLDESQYLDPTLKRPFRAPIILLHICRAWRLTAIATPRLWTNLRLDLSKLPGSFLELGTNQKFLSDWLARSGACPITLELSGLSAEPDQLLIPTALNSLASHIQVLDLYVDPRYYKDHTPDFSILQKLSLSFSGVDVDEAEINAENLIQTFIAASQLRDIYLGDAAPSLFAIRWEQLTVFGCEGLSSAECLTVLGSAPSLIECTFHEPYLAPNTPTVSHVGLKSLANFEEGNILFPFLTLPALETLEISVFSSSETIVPFITRSTSLLKFSGPGSAVQLPVRSFFSMRALTDLELSQLESEYVVEFLGLLNRAENPTFLPQLRELELSWCSPYDYKVLVPALTSRRTRTQDGGAKLRSFHQSWEMFVYELQAQPQGDTDIALKELIEGGMEIELGRSSR</sequence>
<keyword evidence="2" id="KW-1185">Reference proteome</keyword>
<comment type="caution">
    <text evidence="1">The sequence shown here is derived from an EMBL/GenBank/DDBJ whole genome shotgun (WGS) entry which is preliminary data.</text>
</comment>
<gene>
    <name evidence="1" type="ORF">B0H16DRAFT_1827645</name>
</gene>
<dbReference type="EMBL" id="JARKIB010000048">
    <property type="protein sequence ID" value="KAJ7755794.1"/>
    <property type="molecule type" value="Genomic_DNA"/>
</dbReference>
<organism evidence="1 2">
    <name type="scientific">Mycena metata</name>
    <dbReference type="NCBI Taxonomy" id="1033252"/>
    <lineage>
        <taxon>Eukaryota</taxon>
        <taxon>Fungi</taxon>
        <taxon>Dikarya</taxon>
        <taxon>Basidiomycota</taxon>
        <taxon>Agaricomycotina</taxon>
        <taxon>Agaricomycetes</taxon>
        <taxon>Agaricomycetidae</taxon>
        <taxon>Agaricales</taxon>
        <taxon>Marasmiineae</taxon>
        <taxon>Mycenaceae</taxon>
        <taxon>Mycena</taxon>
    </lineage>
</organism>
<dbReference type="Proteomes" id="UP001215598">
    <property type="component" value="Unassembled WGS sequence"/>
</dbReference>
<dbReference type="SUPFAM" id="SSF52047">
    <property type="entry name" value="RNI-like"/>
    <property type="match status" value="1"/>
</dbReference>
<protein>
    <recommendedName>
        <fullName evidence="3">F-box domain-containing protein</fullName>
    </recommendedName>
</protein>
<dbReference type="InterPro" id="IPR032675">
    <property type="entry name" value="LRR_dom_sf"/>
</dbReference>
<dbReference type="Gene3D" id="3.80.10.10">
    <property type="entry name" value="Ribonuclease Inhibitor"/>
    <property type="match status" value="1"/>
</dbReference>
<name>A0AAD7J2L6_9AGAR</name>
<evidence type="ECO:0000313" key="2">
    <source>
        <dbReference type="Proteomes" id="UP001215598"/>
    </source>
</evidence>
<evidence type="ECO:0008006" key="3">
    <source>
        <dbReference type="Google" id="ProtNLM"/>
    </source>
</evidence>
<reference evidence="1" key="1">
    <citation type="submission" date="2023-03" db="EMBL/GenBank/DDBJ databases">
        <title>Massive genome expansion in bonnet fungi (Mycena s.s.) driven by repeated elements and novel gene families across ecological guilds.</title>
        <authorList>
            <consortium name="Lawrence Berkeley National Laboratory"/>
            <person name="Harder C.B."/>
            <person name="Miyauchi S."/>
            <person name="Viragh M."/>
            <person name="Kuo A."/>
            <person name="Thoen E."/>
            <person name="Andreopoulos B."/>
            <person name="Lu D."/>
            <person name="Skrede I."/>
            <person name="Drula E."/>
            <person name="Henrissat B."/>
            <person name="Morin E."/>
            <person name="Kohler A."/>
            <person name="Barry K."/>
            <person name="LaButti K."/>
            <person name="Morin E."/>
            <person name="Salamov A."/>
            <person name="Lipzen A."/>
            <person name="Mereny Z."/>
            <person name="Hegedus B."/>
            <person name="Baldrian P."/>
            <person name="Stursova M."/>
            <person name="Weitz H."/>
            <person name="Taylor A."/>
            <person name="Grigoriev I.V."/>
            <person name="Nagy L.G."/>
            <person name="Martin F."/>
            <person name="Kauserud H."/>
        </authorList>
    </citation>
    <scope>NUCLEOTIDE SEQUENCE</scope>
    <source>
        <strain evidence="1">CBHHK182m</strain>
    </source>
</reference>
<evidence type="ECO:0000313" key="1">
    <source>
        <dbReference type="EMBL" id="KAJ7755794.1"/>
    </source>
</evidence>
<proteinExistence type="predicted"/>